<evidence type="ECO:0000256" key="1">
    <source>
        <dbReference type="SAM" id="MobiDB-lite"/>
    </source>
</evidence>
<sequence>MRTASYYPFELYALSNNYANGLRIRKVEVEEMNPHLRGGRVENHSGKTTPVHPTEIRTSISPSSAIRLNTTSLLANYATEAALAPQGELTLTLKVNPVQGHLTVSPHGPVRRGANELKQQGKAHWRVFLNASRKSRLKYAYMRGLSAELKYPIQKRTAMTMSGQWQASPQSVVITYLSRKRLLLTDLTGAPPPSLILYPDTLTTHQRKKGNQHNMKAPMMIPRVRAALCSVLQLVLCWRTVVPETTKHDMSHNLEKNRSPREQKPNFFIRGGSRSSDAYFYWKEELTVVRSFMHLRAMFLISPQVFTKVEELDLALLGLRVLRGLELEQMELEEQHRSCLGAAGALRTGSFYWPHDDTLSQQMLALSLLTVEAARLV</sequence>
<evidence type="ECO:0000313" key="2">
    <source>
        <dbReference type="EMBL" id="CAD7568718.1"/>
    </source>
</evidence>
<organism evidence="2">
    <name type="scientific">Timema californicum</name>
    <name type="common">California timema</name>
    <name type="synonym">Walking stick</name>
    <dbReference type="NCBI Taxonomy" id="61474"/>
    <lineage>
        <taxon>Eukaryota</taxon>
        <taxon>Metazoa</taxon>
        <taxon>Ecdysozoa</taxon>
        <taxon>Arthropoda</taxon>
        <taxon>Hexapoda</taxon>
        <taxon>Insecta</taxon>
        <taxon>Pterygota</taxon>
        <taxon>Neoptera</taxon>
        <taxon>Polyneoptera</taxon>
        <taxon>Phasmatodea</taxon>
        <taxon>Timematodea</taxon>
        <taxon>Timematoidea</taxon>
        <taxon>Timematidae</taxon>
        <taxon>Timema</taxon>
    </lineage>
</organism>
<proteinExistence type="predicted"/>
<dbReference type="AlphaFoldDB" id="A0A7R9P3G6"/>
<dbReference type="EMBL" id="OE179404">
    <property type="protein sequence ID" value="CAD7568718.1"/>
    <property type="molecule type" value="Genomic_DNA"/>
</dbReference>
<name>A0A7R9P3G6_TIMCA</name>
<feature type="region of interest" description="Disordered" evidence="1">
    <location>
        <begin position="37"/>
        <end position="56"/>
    </location>
</feature>
<gene>
    <name evidence="2" type="ORF">TCMB3V08_LOCUS1473</name>
</gene>
<protein>
    <submittedName>
        <fullName evidence="2">(California timema) hypothetical protein</fullName>
    </submittedName>
</protein>
<reference evidence="2" key="1">
    <citation type="submission" date="2020-11" db="EMBL/GenBank/DDBJ databases">
        <authorList>
            <person name="Tran Van P."/>
        </authorList>
    </citation>
    <scope>NUCLEOTIDE SEQUENCE</scope>
</reference>
<accession>A0A7R9P3G6</accession>